<name>A0A6H0XZM0_9PEZI</name>
<evidence type="ECO:0000313" key="7">
    <source>
        <dbReference type="EMBL" id="QIX00203.1"/>
    </source>
</evidence>
<dbReference type="InterPro" id="IPR020843">
    <property type="entry name" value="ER"/>
</dbReference>
<evidence type="ECO:0000256" key="4">
    <source>
        <dbReference type="ARBA" id="ARBA00023002"/>
    </source>
</evidence>
<feature type="domain" description="Enoyl reductase (ER)" evidence="6">
    <location>
        <begin position="9"/>
        <end position="327"/>
    </location>
</feature>
<dbReference type="PANTHER" id="PTHR42683">
    <property type="entry name" value="ALDEHYDE REDUCTASE"/>
    <property type="match status" value="1"/>
</dbReference>
<evidence type="ECO:0000259" key="6">
    <source>
        <dbReference type="SMART" id="SM00829"/>
    </source>
</evidence>
<comment type="cofactor">
    <cofactor evidence="1 5">
        <name>Zn(2+)</name>
        <dbReference type="ChEBI" id="CHEBI:29105"/>
    </cofactor>
</comment>
<dbReference type="CDD" id="cd05283">
    <property type="entry name" value="CAD1"/>
    <property type="match status" value="1"/>
</dbReference>
<dbReference type="AlphaFoldDB" id="A0A6H0XZM0"/>
<gene>
    <name evidence="7" type="ORF">AMS68_005720</name>
</gene>
<dbReference type="SUPFAM" id="SSF51735">
    <property type="entry name" value="NAD(P)-binding Rossmann-fold domains"/>
    <property type="match status" value="1"/>
</dbReference>
<evidence type="ECO:0000256" key="3">
    <source>
        <dbReference type="ARBA" id="ARBA00022833"/>
    </source>
</evidence>
<dbReference type="InterPro" id="IPR036291">
    <property type="entry name" value="NAD(P)-bd_dom_sf"/>
</dbReference>
<protein>
    <recommendedName>
        <fullName evidence="6">Enoyl reductase (ER) domain-containing protein</fullName>
    </recommendedName>
</protein>
<comment type="similarity">
    <text evidence="5">Belongs to the zinc-containing alcohol dehydrogenase family.</text>
</comment>
<keyword evidence="4" id="KW-0560">Oxidoreductase</keyword>
<dbReference type="Gene3D" id="3.90.180.10">
    <property type="entry name" value="Medium-chain alcohol dehydrogenases, catalytic domain"/>
    <property type="match status" value="1"/>
</dbReference>
<keyword evidence="2 5" id="KW-0479">Metal-binding</keyword>
<evidence type="ECO:0000256" key="1">
    <source>
        <dbReference type="ARBA" id="ARBA00001947"/>
    </source>
</evidence>
<dbReference type="Proteomes" id="UP000503462">
    <property type="component" value="Chromosome 4"/>
</dbReference>
<proteinExistence type="inferred from homology"/>
<accession>A0A6H0XZM0</accession>
<dbReference type="EMBL" id="CP051142">
    <property type="protein sequence ID" value="QIX00203.1"/>
    <property type="molecule type" value="Genomic_DNA"/>
</dbReference>
<evidence type="ECO:0000256" key="2">
    <source>
        <dbReference type="ARBA" id="ARBA00022723"/>
    </source>
</evidence>
<dbReference type="InterPro" id="IPR013149">
    <property type="entry name" value="ADH-like_C"/>
</dbReference>
<dbReference type="InterPro" id="IPR011032">
    <property type="entry name" value="GroES-like_sf"/>
</dbReference>
<dbReference type="Pfam" id="PF08240">
    <property type="entry name" value="ADH_N"/>
    <property type="match status" value="1"/>
</dbReference>
<dbReference type="GO" id="GO:0008270">
    <property type="term" value="F:zinc ion binding"/>
    <property type="evidence" value="ECO:0007669"/>
    <property type="project" value="InterPro"/>
</dbReference>
<dbReference type="GO" id="GO:0016616">
    <property type="term" value="F:oxidoreductase activity, acting on the CH-OH group of donors, NAD or NADP as acceptor"/>
    <property type="evidence" value="ECO:0007669"/>
    <property type="project" value="InterPro"/>
</dbReference>
<dbReference type="PROSITE" id="PS00059">
    <property type="entry name" value="ADH_ZINC"/>
    <property type="match status" value="1"/>
</dbReference>
<keyword evidence="8" id="KW-1185">Reference proteome</keyword>
<sequence>MPSFTVFRGTDSGKVKKAETKKDLKGDQVYLRVTASGLCGTDLHYRKADMALGHEGVGIVEELGPDVKSLKKGDRVGWGYEHDSCGQCEQCLKGFETHCPKRAMYGDADTDQGSFATGAVWREAFLFKIPEGLSDEEAAPLMCGGATVFNALHQYNVQPTETVGVIGMGGLGHLAVQFAAKMGCNVVVLSGSDRKKDEATRLGAREFVAMKGAKELKVPRPLNRVIVTTSVQPDWSLIMPILAPGAIISPLSVAEGNFEIPYMPLLLNGITVQGSVVAPRYIHNRMLEFAALHQIKPVLQKFPMTEEGINEAMDKLEKGDVHFRGVFVN</sequence>
<dbReference type="SUPFAM" id="SSF50129">
    <property type="entry name" value="GroES-like"/>
    <property type="match status" value="1"/>
</dbReference>
<dbReference type="InterPro" id="IPR013154">
    <property type="entry name" value="ADH-like_N"/>
</dbReference>
<dbReference type="InterPro" id="IPR047109">
    <property type="entry name" value="CAD-like"/>
</dbReference>
<keyword evidence="3 5" id="KW-0862">Zinc</keyword>
<organism evidence="7 8">
    <name type="scientific">Peltaster fructicola</name>
    <dbReference type="NCBI Taxonomy" id="286661"/>
    <lineage>
        <taxon>Eukaryota</taxon>
        <taxon>Fungi</taxon>
        <taxon>Dikarya</taxon>
        <taxon>Ascomycota</taxon>
        <taxon>Pezizomycotina</taxon>
        <taxon>Dothideomycetes</taxon>
        <taxon>Dothideomycetes incertae sedis</taxon>
        <taxon>Peltaster</taxon>
    </lineage>
</organism>
<dbReference type="Gene3D" id="3.40.50.720">
    <property type="entry name" value="NAD(P)-binding Rossmann-like Domain"/>
    <property type="match status" value="1"/>
</dbReference>
<dbReference type="Pfam" id="PF00107">
    <property type="entry name" value="ADH_zinc_N"/>
    <property type="match status" value="1"/>
</dbReference>
<evidence type="ECO:0000256" key="5">
    <source>
        <dbReference type="RuleBase" id="RU361277"/>
    </source>
</evidence>
<dbReference type="SMART" id="SM00829">
    <property type="entry name" value="PKS_ER"/>
    <property type="match status" value="1"/>
</dbReference>
<dbReference type="OrthoDB" id="1879366at2759"/>
<dbReference type="InterPro" id="IPR002328">
    <property type="entry name" value="ADH_Zn_CS"/>
</dbReference>
<evidence type="ECO:0000313" key="8">
    <source>
        <dbReference type="Proteomes" id="UP000503462"/>
    </source>
</evidence>
<dbReference type="FunFam" id="3.40.50.720:FF:000022">
    <property type="entry name" value="Cinnamyl alcohol dehydrogenase"/>
    <property type="match status" value="1"/>
</dbReference>
<reference evidence="7 8" key="1">
    <citation type="journal article" date="2016" name="Sci. Rep.">
        <title>Peltaster fructicola genome reveals evolution from an invasive phytopathogen to an ectophytic parasite.</title>
        <authorList>
            <person name="Xu C."/>
            <person name="Chen H."/>
            <person name="Gleason M.L."/>
            <person name="Xu J.R."/>
            <person name="Liu H."/>
            <person name="Zhang R."/>
            <person name="Sun G."/>
        </authorList>
    </citation>
    <scope>NUCLEOTIDE SEQUENCE [LARGE SCALE GENOMIC DNA]</scope>
    <source>
        <strain evidence="7 8">LNHT1506</strain>
    </source>
</reference>